<name>A0ABS2FD38_9CLOT</name>
<evidence type="ECO:0000313" key="3">
    <source>
        <dbReference type="Proteomes" id="UP000767334"/>
    </source>
</evidence>
<feature type="domain" description="DJ-1/PfpI" evidence="1">
    <location>
        <begin position="1"/>
        <end position="161"/>
    </location>
</feature>
<dbReference type="PANTHER" id="PTHR48094:SF12">
    <property type="entry name" value="PARKINSON DISEASE PROTEIN 7 HOMOLOG"/>
    <property type="match status" value="1"/>
</dbReference>
<dbReference type="Gene3D" id="3.40.50.880">
    <property type="match status" value="1"/>
</dbReference>
<proteinExistence type="predicted"/>
<dbReference type="InterPro" id="IPR002818">
    <property type="entry name" value="DJ-1/PfpI"/>
</dbReference>
<evidence type="ECO:0000259" key="1">
    <source>
        <dbReference type="Pfam" id="PF01965"/>
    </source>
</evidence>
<sequence>MKVAVLLAEGFETIEALTTVDILRRAGVTCNTIGTKSLEVTTSHSIIIKADKVLNEEVYDYDVVVLPGGMPGAVNLRDDEKVNELVKKFYDEGKVVAAICAGPITFGKIGIVNGKNATCYPGFEDQLVGCNYKEELVVVDGNIITGRGPAAAIPFAFEVLKHVAPDKVEQIKKAMLFNS</sequence>
<dbReference type="Proteomes" id="UP000767334">
    <property type="component" value="Unassembled WGS sequence"/>
</dbReference>
<dbReference type="SUPFAM" id="SSF52317">
    <property type="entry name" value="Class I glutamine amidotransferase-like"/>
    <property type="match status" value="1"/>
</dbReference>
<dbReference type="NCBIfam" id="TIGR01383">
    <property type="entry name" value="not_thiJ"/>
    <property type="match status" value="1"/>
</dbReference>
<gene>
    <name evidence="2" type="ORF">H6A19_00945</name>
</gene>
<dbReference type="Pfam" id="PF01965">
    <property type="entry name" value="DJ-1_PfpI"/>
    <property type="match status" value="1"/>
</dbReference>
<dbReference type="InterPro" id="IPR029062">
    <property type="entry name" value="Class_I_gatase-like"/>
</dbReference>
<dbReference type="InterPro" id="IPR050325">
    <property type="entry name" value="Prot/Nucl_acid_deglycase"/>
</dbReference>
<evidence type="ECO:0000313" key="2">
    <source>
        <dbReference type="EMBL" id="MBM6817916.1"/>
    </source>
</evidence>
<dbReference type="InterPro" id="IPR006287">
    <property type="entry name" value="DJ-1"/>
</dbReference>
<keyword evidence="3" id="KW-1185">Reference proteome</keyword>
<dbReference type="RefSeq" id="WP_195963670.1">
    <property type="nucleotide sequence ID" value="NZ_JACJLL010000003.1"/>
</dbReference>
<protein>
    <submittedName>
        <fullName evidence="2">DJ-1/PfpI family protein</fullName>
    </submittedName>
</protein>
<reference evidence="2 3" key="1">
    <citation type="journal article" date="2021" name="Sci. Rep.">
        <title>The distribution of antibiotic resistance genes in chicken gut microbiota commensals.</title>
        <authorList>
            <person name="Juricova H."/>
            <person name="Matiasovicova J."/>
            <person name="Kubasova T."/>
            <person name="Cejkova D."/>
            <person name="Rychlik I."/>
        </authorList>
    </citation>
    <scope>NUCLEOTIDE SEQUENCE [LARGE SCALE GENOMIC DNA]</scope>
    <source>
        <strain evidence="2 3">An435</strain>
    </source>
</reference>
<accession>A0ABS2FD38</accession>
<comment type="caution">
    <text evidence="2">The sequence shown here is derived from an EMBL/GenBank/DDBJ whole genome shotgun (WGS) entry which is preliminary data.</text>
</comment>
<dbReference type="CDD" id="cd03135">
    <property type="entry name" value="GATase1_DJ-1"/>
    <property type="match status" value="1"/>
</dbReference>
<organism evidence="2 3">
    <name type="scientific">Clostridium saudiense</name>
    <dbReference type="NCBI Taxonomy" id="1414720"/>
    <lineage>
        <taxon>Bacteria</taxon>
        <taxon>Bacillati</taxon>
        <taxon>Bacillota</taxon>
        <taxon>Clostridia</taxon>
        <taxon>Eubacteriales</taxon>
        <taxon>Clostridiaceae</taxon>
        <taxon>Clostridium</taxon>
    </lineage>
</organism>
<dbReference type="PANTHER" id="PTHR48094">
    <property type="entry name" value="PROTEIN/NUCLEIC ACID DEGLYCASE DJ-1-RELATED"/>
    <property type="match status" value="1"/>
</dbReference>
<dbReference type="EMBL" id="JACJLL010000003">
    <property type="protein sequence ID" value="MBM6817916.1"/>
    <property type="molecule type" value="Genomic_DNA"/>
</dbReference>